<keyword evidence="1" id="KW-1133">Transmembrane helix</keyword>
<dbReference type="GO" id="GO:0005886">
    <property type="term" value="C:plasma membrane"/>
    <property type="evidence" value="ECO:0007669"/>
    <property type="project" value="TreeGrafter"/>
</dbReference>
<dbReference type="PANTHER" id="PTHR37290:SF1">
    <property type="entry name" value="INNER MEMBRANE PROTEIN YIAA"/>
    <property type="match status" value="1"/>
</dbReference>
<proteinExistence type="predicted"/>
<dbReference type="GO" id="GO:0006974">
    <property type="term" value="P:DNA damage response"/>
    <property type="evidence" value="ECO:0007669"/>
    <property type="project" value="TreeGrafter"/>
</dbReference>
<feature type="transmembrane region" description="Helical" evidence="1">
    <location>
        <begin position="12"/>
        <end position="33"/>
    </location>
</feature>
<accession>A0A369XP89</accession>
<feature type="transmembrane region" description="Helical" evidence="1">
    <location>
        <begin position="108"/>
        <end position="127"/>
    </location>
</feature>
<dbReference type="EMBL" id="QPGA01000004">
    <property type="protein sequence ID" value="RDE51794.1"/>
    <property type="molecule type" value="Genomic_DNA"/>
</dbReference>
<feature type="transmembrane region" description="Helical" evidence="1">
    <location>
        <begin position="76"/>
        <end position="96"/>
    </location>
</feature>
<gene>
    <name evidence="3" type="ORF">DVS81_03995</name>
</gene>
<sequence length="157" mass="17861">MTQHYLIRRDTSAWNLQVWLSFSIAALACAIGVWSMPSEELDRAFLAIGLFFCLFSAFTLAKMIRDNRDERVDTTPWIMTVWIGFLVAVVLTAWGLFRMKIGTWEKSYMVVSWLFLVSAAFTLAKLVRDKQEADILESSSTEKALLLADDQAPAVDR</sequence>
<evidence type="ECO:0000259" key="2">
    <source>
        <dbReference type="Pfam" id="PF05360"/>
    </source>
</evidence>
<dbReference type="PANTHER" id="PTHR37290">
    <property type="entry name" value="INNER MEMBRANE PROTEIN YIAA-RELATED"/>
    <property type="match status" value="1"/>
</dbReference>
<dbReference type="Proteomes" id="UP000253831">
    <property type="component" value="Unassembled WGS sequence"/>
</dbReference>
<feature type="domain" description="YiaAB two helix" evidence="2">
    <location>
        <begin position="77"/>
        <end position="129"/>
    </location>
</feature>
<comment type="caution">
    <text evidence="3">The sequence shown here is derived from an EMBL/GenBank/DDBJ whole genome shotgun (WGS) entry which is preliminary data.</text>
</comment>
<organism evidence="3 4">
    <name type="scientific">Candidatus Accumulibacter meliphilus</name>
    <dbReference type="NCBI Taxonomy" id="2211374"/>
    <lineage>
        <taxon>Bacteria</taxon>
        <taxon>Pseudomonadati</taxon>
        <taxon>Pseudomonadota</taxon>
        <taxon>Betaproteobacteria</taxon>
        <taxon>Candidatus Accumulibacter</taxon>
    </lineage>
</organism>
<name>A0A369XP89_9PROT</name>
<keyword evidence="1" id="KW-0472">Membrane</keyword>
<feature type="domain" description="YiaAB two helix" evidence="2">
    <location>
        <begin position="14"/>
        <end position="66"/>
    </location>
</feature>
<dbReference type="Pfam" id="PF05360">
    <property type="entry name" value="YiaAB"/>
    <property type="match status" value="2"/>
</dbReference>
<reference evidence="3 4" key="1">
    <citation type="submission" date="2018-05" db="EMBL/GenBank/DDBJ databases">
        <title>Integrated omic analyses show evidence that a Ca. Accumulibacter phosphatis strain performs denitrification under micro-aerobic conditions.</title>
        <authorList>
            <person name="Camejo P.Y."/>
            <person name="Katherine M.D."/>
            <person name="Daniel N.R."/>
        </authorList>
    </citation>
    <scope>NUCLEOTIDE SEQUENCE [LARGE SCALE GENOMIC DNA]</scope>
    <source>
        <strain evidence="3">UW-LDO-IC</strain>
    </source>
</reference>
<evidence type="ECO:0000256" key="1">
    <source>
        <dbReference type="SAM" id="Phobius"/>
    </source>
</evidence>
<protein>
    <submittedName>
        <fullName evidence="3">DUF2178 domain-containing protein</fullName>
    </submittedName>
</protein>
<evidence type="ECO:0000313" key="3">
    <source>
        <dbReference type="EMBL" id="RDE51794.1"/>
    </source>
</evidence>
<dbReference type="InterPro" id="IPR038972">
    <property type="entry name" value="YiaA-like"/>
</dbReference>
<keyword evidence="1" id="KW-0812">Transmembrane</keyword>
<dbReference type="InterPro" id="IPR008024">
    <property type="entry name" value="YiaAB"/>
</dbReference>
<dbReference type="AlphaFoldDB" id="A0A369XP89"/>
<evidence type="ECO:0000313" key="4">
    <source>
        <dbReference type="Proteomes" id="UP000253831"/>
    </source>
</evidence>
<feature type="transmembrane region" description="Helical" evidence="1">
    <location>
        <begin position="45"/>
        <end position="64"/>
    </location>
</feature>